<evidence type="ECO:0000313" key="1">
    <source>
        <dbReference type="EMBL" id="KAI4812528.1"/>
    </source>
</evidence>
<dbReference type="Proteomes" id="UP001057452">
    <property type="component" value="Chromosome 22"/>
</dbReference>
<comment type="caution">
    <text evidence="1">The sequence shown here is derived from an EMBL/GenBank/DDBJ whole genome shotgun (WGS) entry which is preliminary data.</text>
</comment>
<gene>
    <name evidence="1" type="ORF">KUCAC02_023909</name>
</gene>
<accession>A0ACB9WGL4</accession>
<evidence type="ECO:0000313" key="2">
    <source>
        <dbReference type="Proteomes" id="UP001057452"/>
    </source>
</evidence>
<reference evidence="1" key="1">
    <citation type="submission" date="2022-05" db="EMBL/GenBank/DDBJ databases">
        <title>Chromosome-level genome of Chaenocephalus aceratus.</title>
        <authorList>
            <person name="Park H."/>
        </authorList>
    </citation>
    <scope>NUCLEOTIDE SEQUENCE</scope>
    <source>
        <strain evidence="1">KU_202001</strain>
    </source>
</reference>
<protein>
    <submittedName>
        <fullName evidence="1">Uncharacterized protein</fullName>
    </submittedName>
</protein>
<keyword evidence="2" id="KW-1185">Reference proteome</keyword>
<name>A0ACB9WGL4_CHAAC</name>
<dbReference type="EMBL" id="CM043806">
    <property type="protein sequence ID" value="KAI4812528.1"/>
    <property type="molecule type" value="Genomic_DNA"/>
</dbReference>
<proteinExistence type="predicted"/>
<organism evidence="1 2">
    <name type="scientific">Chaenocephalus aceratus</name>
    <name type="common">Blackfin icefish</name>
    <name type="synonym">Chaenichthys aceratus</name>
    <dbReference type="NCBI Taxonomy" id="36190"/>
    <lineage>
        <taxon>Eukaryota</taxon>
        <taxon>Metazoa</taxon>
        <taxon>Chordata</taxon>
        <taxon>Craniata</taxon>
        <taxon>Vertebrata</taxon>
        <taxon>Euteleostomi</taxon>
        <taxon>Actinopterygii</taxon>
        <taxon>Neopterygii</taxon>
        <taxon>Teleostei</taxon>
        <taxon>Neoteleostei</taxon>
        <taxon>Acanthomorphata</taxon>
        <taxon>Eupercaria</taxon>
        <taxon>Perciformes</taxon>
        <taxon>Notothenioidei</taxon>
        <taxon>Channichthyidae</taxon>
        <taxon>Chaenocephalus</taxon>
    </lineage>
</organism>
<sequence length="111" mass="12306">MCLEWKVYPRGRDFLSVSSVFCDLKVEDGFYFSPQTSVSIVRTAKVEHSSQSLVLDNSEQGVVITGITEDTAAKSGLRAGDEIAAATIHLDHLNKMKCCDSCRPWSRMMTT</sequence>